<evidence type="ECO:0000256" key="2">
    <source>
        <dbReference type="SAM" id="SignalP"/>
    </source>
</evidence>
<accession>A0AAV4LYW4</accession>
<proteinExistence type="predicted"/>
<protein>
    <submittedName>
        <fullName evidence="3">Osmiophilic body protein</fullName>
    </submittedName>
</protein>
<feature type="compositionally biased region" description="Basic and acidic residues" evidence="1">
    <location>
        <begin position="617"/>
        <end position="628"/>
    </location>
</feature>
<reference evidence="3 4" key="1">
    <citation type="submission" date="2021-06" db="EMBL/GenBank/DDBJ databases">
        <title>Genome sequence of Babesia caballi.</title>
        <authorList>
            <person name="Yamagishi J."/>
            <person name="Kidaka T."/>
            <person name="Ochi A."/>
        </authorList>
    </citation>
    <scope>NUCLEOTIDE SEQUENCE [LARGE SCALE GENOMIC DNA]</scope>
    <source>
        <strain evidence="3">USDA-D6B2</strain>
    </source>
</reference>
<dbReference type="RefSeq" id="XP_067717470.1">
    <property type="nucleotide sequence ID" value="XM_067861369.1"/>
</dbReference>
<dbReference type="GeneID" id="94196882"/>
<comment type="caution">
    <text evidence="3">The sequence shown here is derived from an EMBL/GenBank/DDBJ whole genome shotgun (WGS) entry which is preliminary data.</text>
</comment>
<feature type="compositionally biased region" description="Low complexity" evidence="1">
    <location>
        <begin position="322"/>
        <end position="338"/>
    </location>
</feature>
<feature type="region of interest" description="Disordered" evidence="1">
    <location>
        <begin position="610"/>
        <end position="643"/>
    </location>
</feature>
<feature type="region of interest" description="Disordered" evidence="1">
    <location>
        <begin position="321"/>
        <end position="340"/>
    </location>
</feature>
<gene>
    <name evidence="3" type="ORF">BcabD6B2_48360</name>
</gene>
<organism evidence="3 4">
    <name type="scientific">Babesia caballi</name>
    <dbReference type="NCBI Taxonomy" id="5871"/>
    <lineage>
        <taxon>Eukaryota</taxon>
        <taxon>Sar</taxon>
        <taxon>Alveolata</taxon>
        <taxon>Apicomplexa</taxon>
        <taxon>Aconoidasida</taxon>
        <taxon>Piroplasmida</taxon>
        <taxon>Babesiidae</taxon>
        <taxon>Babesia</taxon>
    </lineage>
</organism>
<feature type="signal peptide" evidence="2">
    <location>
        <begin position="1"/>
        <end position="25"/>
    </location>
</feature>
<dbReference type="EMBL" id="BPLF01000004">
    <property type="protein sequence ID" value="GIX65401.1"/>
    <property type="molecule type" value="Genomic_DNA"/>
</dbReference>
<sequence>MTGIAFGTVAALAVYLCSGIAPCIAEEPLAYREHIYQPEPLHRRVETIHFASYSPSKQQLEVARRSVADEESRETVKKLVEILRQSTAGQQQPDTIDEYSSEFDNEPVADAAYETAGHAQAGSGHQRDVSVVIHAPVHQRPQPTPLKHHISHHHAVIPHQQETHHVAPQPQQNLGRHQLHVAGPHHDVNHPAHHEEMHHHIDFHHGNQPAHHHTMEHPIGQHAVTPSHIDVLHEEDHSHSMPTQQHPLQFEHVEDLHGAHTAAHAHQTTGAREDLPERAAVGLVDRMCQALIRSPEYIAFCKDPAIQNIIANHPDILDQHRPTATSSRTSGTRTQSSRACATSSPRSAWARCRPPARTWRRICDSEGLGGDPVEEERAPLHEKRNLHHAVLGPEAAQRAAGPLLHILEQFVNVVHCTYLADVLPSKRADVLHHLLDGSSDALYAQRLAWLEVAERATRLLLLVELEPHLDRGAVVGERPVRRPPGVAGHVSPAQVVGKHELHLHLPVAIAVGESAVPDVLVRRLVPPTQPVVEGRRQHVVVEGEGLQPHAAAGTVGGARRAGWSARRRTVVCTRTRYATFTAVTTRLTVNLRLGEGTRSRRREGITRLAHPQRTARVHRDAKNKREGPRGSVAAGHQHVPRRRQRHLQRVLPLALTYHLIGNVAVGRRHQTQLTPRQEVVEQGAQLLGIGHLHRLHVRVRAIGVDQLLQQLHRLFVAGRQPLLAAVERRELLGEEVALARQGVVAPLAVHPRPHLVAHAVYVVAGLVRSAVQGDLVHVRGGRRQLRRQPRPRRGVHGLGGGQYLAYVLHLAEQIRHRVINGLVERTQ</sequence>
<evidence type="ECO:0000313" key="3">
    <source>
        <dbReference type="EMBL" id="GIX65401.1"/>
    </source>
</evidence>
<dbReference type="Proteomes" id="UP001497744">
    <property type="component" value="Unassembled WGS sequence"/>
</dbReference>
<feature type="chain" id="PRO_5043371700" evidence="2">
    <location>
        <begin position="26"/>
        <end position="827"/>
    </location>
</feature>
<keyword evidence="2" id="KW-0732">Signal</keyword>
<evidence type="ECO:0000256" key="1">
    <source>
        <dbReference type="SAM" id="MobiDB-lite"/>
    </source>
</evidence>
<keyword evidence="4" id="KW-1185">Reference proteome</keyword>
<name>A0AAV4LYW4_BABCB</name>
<evidence type="ECO:0000313" key="4">
    <source>
        <dbReference type="Proteomes" id="UP001497744"/>
    </source>
</evidence>
<dbReference type="AlphaFoldDB" id="A0AAV4LYW4"/>